<dbReference type="GO" id="GO:0006281">
    <property type="term" value="P:DNA repair"/>
    <property type="evidence" value="ECO:0007669"/>
    <property type="project" value="UniProtKB-KW"/>
</dbReference>
<dbReference type="OrthoDB" id="255837at2759"/>
<keyword evidence="3" id="KW-0234">DNA repair</keyword>
<evidence type="ECO:0000313" key="5">
    <source>
        <dbReference type="Proteomes" id="UP000007241"/>
    </source>
</evidence>
<evidence type="ECO:0000313" key="4">
    <source>
        <dbReference type="EMBL" id="EGF84292.1"/>
    </source>
</evidence>
<organism evidence="4 5">
    <name type="scientific">Batrachochytrium dendrobatidis (strain JAM81 / FGSC 10211)</name>
    <name type="common">Frog chytrid fungus</name>
    <dbReference type="NCBI Taxonomy" id="684364"/>
    <lineage>
        <taxon>Eukaryota</taxon>
        <taxon>Fungi</taxon>
        <taxon>Fungi incertae sedis</taxon>
        <taxon>Chytridiomycota</taxon>
        <taxon>Chytridiomycota incertae sedis</taxon>
        <taxon>Chytridiomycetes</taxon>
        <taxon>Rhizophydiales</taxon>
        <taxon>Rhizophydiales incertae sedis</taxon>
        <taxon>Batrachochytrium</taxon>
    </lineage>
</organism>
<name>F4NT13_BATDJ</name>
<proteinExistence type="inferred from homology"/>
<dbReference type="InParanoid" id="F4NT13"/>
<evidence type="ECO:0000256" key="1">
    <source>
        <dbReference type="ARBA" id="ARBA00008060"/>
    </source>
</evidence>
<dbReference type="Proteomes" id="UP000007241">
    <property type="component" value="Unassembled WGS sequence"/>
</dbReference>
<comment type="similarity">
    <text evidence="1">Belongs to the SWI5/SAE3 family.</text>
</comment>
<dbReference type="Gene3D" id="1.20.5.170">
    <property type="match status" value="1"/>
</dbReference>
<dbReference type="Pfam" id="PF07061">
    <property type="entry name" value="Swi5"/>
    <property type="match status" value="1"/>
</dbReference>
<keyword evidence="2" id="KW-0227">DNA damage</keyword>
<dbReference type="HOGENOM" id="CLU_1677525_0_0_1"/>
<dbReference type="InterPro" id="IPR010760">
    <property type="entry name" value="DNA-repair_Swi5"/>
</dbReference>
<dbReference type="AlphaFoldDB" id="F4NT13"/>
<gene>
    <name evidence="4" type="ORF">BATDEDRAFT_85320</name>
</gene>
<dbReference type="EMBL" id="GL882879">
    <property type="protein sequence ID" value="EGF84292.1"/>
    <property type="molecule type" value="Genomic_DNA"/>
</dbReference>
<dbReference type="RefSeq" id="XP_006676397.1">
    <property type="nucleotide sequence ID" value="XM_006676334.1"/>
</dbReference>
<dbReference type="STRING" id="684364.F4NT13"/>
<protein>
    <submittedName>
        <fullName evidence="4">Uncharacterized protein</fullName>
    </submittedName>
</protein>
<evidence type="ECO:0000256" key="2">
    <source>
        <dbReference type="ARBA" id="ARBA00022763"/>
    </source>
</evidence>
<evidence type="ECO:0000256" key="3">
    <source>
        <dbReference type="ARBA" id="ARBA00023204"/>
    </source>
</evidence>
<dbReference type="GeneID" id="18242026"/>
<keyword evidence="5" id="KW-1185">Reference proteome</keyword>
<reference evidence="4 5" key="1">
    <citation type="submission" date="2009-12" db="EMBL/GenBank/DDBJ databases">
        <title>The draft genome of Batrachochytrium dendrobatidis.</title>
        <authorList>
            <consortium name="US DOE Joint Genome Institute (JGI-PGF)"/>
            <person name="Kuo A."/>
            <person name="Salamov A."/>
            <person name="Schmutz J."/>
            <person name="Lucas S."/>
            <person name="Pitluck S."/>
            <person name="Rosenblum E."/>
            <person name="Stajich J."/>
            <person name="Eisen M."/>
            <person name="Grigoriev I.V."/>
        </authorList>
    </citation>
    <scope>NUCLEOTIDE SEQUENCE [LARGE SCALE GENOMIC DNA]</scope>
    <source>
        <strain evidence="5">JAM81 / FGSC 10211</strain>
    </source>
</reference>
<sequence>MEKLLLGHFNRHSRPATHAELAELAELLGDDQCTMDTVLAELVRTRRILLKRISVDSDAETVQVCYYPGQAPPNSKLAKSIVNKVPNGPSPEILKLRLQKQELQKQVDDLAALMPADIDIEVFIQEHIKRLHDYNEIKDIGHVYCKTRTLKCRCFLN</sequence>
<accession>F4NT13</accession>